<organism evidence="2 3">
    <name type="scientific">Bariatricus massiliensis</name>
    <dbReference type="NCBI Taxonomy" id="1745713"/>
    <lineage>
        <taxon>Bacteria</taxon>
        <taxon>Bacillati</taxon>
        <taxon>Bacillota</taxon>
        <taxon>Clostridia</taxon>
        <taxon>Lachnospirales</taxon>
        <taxon>Lachnospiraceae</taxon>
        <taxon>Bariatricus</taxon>
    </lineage>
</organism>
<dbReference type="EMBL" id="JAJCIS010000001">
    <property type="protein sequence ID" value="MCB7386164.1"/>
    <property type="molecule type" value="Genomic_DNA"/>
</dbReference>
<keyword evidence="1" id="KW-1133">Transmembrane helix</keyword>
<evidence type="ECO:0000313" key="2">
    <source>
        <dbReference type="EMBL" id="MCB7386164.1"/>
    </source>
</evidence>
<accession>A0ABS8DD82</accession>
<dbReference type="InterPro" id="IPR008407">
    <property type="entry name" value="Brnchd-chn_aa_trnsp_AzlD"/>
</dbReference>
<keyword evidence="3" id="KW-1185">Reference proteome</keyword>
<gene>
    <name evidence="2" type="ORF">LIZ65_02585</name>
</gene>
<dbReference type="PIRSF" id="PIRSF003203">
    <property type="entry name" value="AzlD"/>
    <property type="match status" value="1"/>
</dbReference>
<keyword evidence="1" id="KW-0472">Membrane</keyword>
<name>A0ABS8DD82_9FIRM</name>
<dbReference type="Proteomes" id="UP001299546">
    <property type="component" value="Unassembled WGS sequence"/>
</dbReference>
<protein>
    <submittedName>
        <fullName evidence="2">Branched-chain amino acid transporter permease</fullName>
    </submittedName>
</protein>
<proteinExistence type="predicted"/>
<feature type="transmembrane region" description="Helical" evidence="1">
    <location>
        <begin position="40"/>
        <end position="58"/>
    </location>
</feature>
<feature type="transmembrane region" description="Helical" evidence="1">
    <location>
        <begin position="6"/>
        <end position="28"/>
    </location>
</feature>
<keyword evidence="1" id="KW-0812">Transmembrane</keyword>
<sequence>MTVTQQILTIAAVVLGTMTTRFLPFLLFPAGKETPKYIRYLGNVLPAAALGLLVIYSLKGVTLFGGSHGIPELTAVAFVMILHKWKRQTLLSIAGGTILYMLLVQMVF</sequence>
<evidence type="ECO:0000313" key="3">
    <source>
        <dbReference type="Proteomes" id="UP001299546"/>
    </source>
</evidence>
<dbReference type="Pfam" id="PF05437">
    <property type="entry name" value="AzlD"/>
    <property type="match status" value="1"/>
</dbReference>
<reference evidence="2 3" key="1">
    <citation type="submission" date="2021-10" db="EMBL/GenBank/DDBJ databases">
        <title>Collection of gut derived symbiotic bacterial strains cultured from healthy donors.</title>
        <authorList>
            <person name="Lin H."/>
            <person name="Littmann E."/>
            <person name="Kohout C."/>
            <person name="Pamer E.G."/>
        </authorList>
    </citation>
    <scope>NUCLEOTIDE SEQUENCE [LARGE SCALE GENOMIC DNA]</scope>
    <source>
        <strain evidence="2 3">DFI.1.165</strain>
    </source>
</reference>
<evidence type="ECO:0000256" key="1">
    <source>
        <dbReference type="SAM" id="Phobius"/>
    </source>
</evidence>
<dbReference type="RefSeq" id="WP_066732391.1">
    <property type="nucleotide sequence ID" value="NZ_JAJCIQ010000001.1"/>
</dbReference>
<feature type="transmembrane region" description="Helical" evidence="1">
    <location>
        <begin position="89"/>
        <end position="107"/>
    </location>
</feature>
<comment type="caution">
    <text evidence="2">The sequence shown here is derived from an EMBL/GenBank/DDBJ whole genome shotgun (WGS) entry which is preliminary data.</text>
</comment>